<organism evidence="6 7">
    <name type="scientific">Streptomyces hiroshimensis</name>
    <dbReference type="NCBI Taxonomy" id="66424"/>
    <lineage>
        <taxon>Bacteria</taxon>
        <taxon>Bacillati</taxon>
        <taxon>Actinomycetota</taxon>
        <taxon>Actinomycetes</taxon>
        <taxon>Kitasatosporales</taxon>
        <taxon>Streptomycetaceae</taxon>
        <taxon>Streptomyces</taxon>
    </lineage>
</organism>
<dbReference type="Pfam" id="PF00293">
    <property type="entry name" value="NUDIX"/>
    <property type="match status" value="1"/>
</dbReference>
<keyword evidence="3 4" id="KW-0378">Hydrolase</keyword>
<evidence type="ECO:0000256" key="1">
    <source>
        <dbReference type="ARBA" id="ARBA00001946"/>
    </source>
</evidence>
<keyword evidence="7" id="KW-1185">Reference proteome</keyword>
<accession>A0ABQ2Z2M7</accession>
<protein>
    <submittedName>
        <fullName evidence="6">ADP-ribose pyrophosphatase</fullName>
    </submittedName>
</protein>
<comment type="caution">
    <text evidence="6">The sequence shown here is derived from an EMBL/GenBank/DDBJ whole genome shotgun (WGS) entry which is preliminary data.</text>
</comment>
<dbReference type="PANTHER" id="PTHR43046:SF14">
    <property type="entry name" value="MUTT_NUDIX FAMILY PROTEIN"/>
    <property type="match status" value="1"/>
</dbReference>
<dbReference type="InterPro" id="IPR020476">
    <property type="entry name" value="Nudix_hydrolase"/>
</dbReference>
<comment type="cofactor">
    <cofactor evidence="1">
        <name>Mg(2+)</name>
        <dbReference type="ChEBI" id="CHEBI:18420"/>
    </cofactor>
</comment>
<dbReference type="Gene3D" id="3.90.79.10">
    <property type="entry name" value="Nucleoside Triphosphate Pyrophosphohydrolase"/>
    <property type="match status" value="1"/>
</dbReference>
<dbReference type="PANTHER" id="PTHR43046">
    <property type="entry name" value="GDP-MANNOSE MANNOSYL HYDROLASE"/>
    <property type="match status" value="1"/>
</dbReference>
<dbReference type="InterPro" id="IPR020084">
    <property type="entry name" value="NUDIX_hydrolase_CS"/>
</dbReference>
<dbReference type="EMBL" id="BMUT01000013">
    <property type="protein sequence ID" value="GGY00926.1"/>
    <property type="molecule type" value="Genomic_DNA"/>
</dbReference>
<comment type="similarity">
    <text evidence="2 4">Belongs to the Nudix hydrolase family.</text>
</comment>
<evidence type="ECO:0000259" key="5">
    <source>
        <dbReference type="PROSITE" id="PS51462"/>
    </source>
</evidence>
<dbReference type="PRINTS" id="PR00502">
    <property type="entry name" value="NUDIXFAMILY"/>
</dbReference>
<evidence type="ECO:0000256" key="4">
    <source>
        <dbReference type="RuleBase" id="RU003476"/>
    </source>
</evidence>
<dbReference type="RefSeq" id="WP_190024396.1">
    <property type="nucleotide sequence ID" value="NZ_BMUT01000013.1"/>
</dbReference>
<proteinExistence type="inferred from homology"/>
<evidence type="ECO:0000313" key="6">
    <source>
        <dbReference type="EMBL" id="GGY00926.1"/>
    </source>
</evidence>
<evidence type="ECO:0000313" key="7">
    <source>
        <dbReference type="Proteomes" id="UP000659223"/>
    </source>
</evidence>
<gene>
    <name evidence="6" type="ORF">GCM10010324_54500</name>
</gene>
<evidence type="ECO:0000256" key="3">
    <source>
        <dbReference type="ARBA" id="ARBA00022801"/>
    </source>
</evidence>
<dbReference type="SUPFAM" id="SSF55811">
    <property type="entry name" value="Nudix"/>
    <property type="match status" value="1"/>
</dbReference>
<evidence type="ECO:0000256" key="2">
    <source>
        <dbReference type="ARBA" id="ARBA00005582"/>
    </source>
</evidence>
<name>A0ABQ2Z2M7_9ACTN</name>
<reference evidence="7" key="1">
    <citation type="journal article" date="2019" name="Int. J. Syst. Evol. Microbiol.">
        <title>The Global Catalogue of Microorganisms (GCM) 10K type strain sequencing project: providing services to taxonomists for standard genome sequencing and annotation.</title>
        <authorList>
            <consortium name="The Broad Institute Genomics Platform"/>
            <consortium name="The Broad Institute Genome Sequencing Center for Infectious Disease"/>
            <person name="Wu L."/>
            <person name="Ma J."/>
        </authorList>
    </citation>
    <scope>NUCLEOTIDE SEQUENCE [LARGE SCALE GENOMIC DNA]</scope>
    <source>
        <strain evidence="7">JCM 4586</strain>
    </source>
</reference>
<dbReference type="PROSITE" id="PS00893">
    <property type="entry name" value="NUDIX_BOX"/>
    <property type="match status" value="1"/>
</dbReference>
<sequence length="162" mass="17349">MNDVYIRNATSGLVVRDGHVLLGRGDWPQPGTYWLPGGGQEPGETLAACAEREVLEETGVRVTAGPMLLLREYIPANHSGDRVPPGSNSHRVDALFWCHIVEEPDVLGGTVPDDGQTGVEWVPLDKVGALRFIPAYVRDRLVHLVALGEAGGPGGYYAGDVP</sequence>
<dbReference type="InterPro" id="IPR000086">
    <property type="entry name" value="NUDIX_hydrolase_dom"/>
</dbReference>
<dbReference type="InterPro" id="IPR015797">
    <property type="entry name" value="NUDIX_hydrolase-like_dom_sf"/>
</dbReference>
<dbReference type="PROSITE" id="PS51462">
    <property type="entry name" value="NUDIX"/>
    <property type="match status" value="1"/>
</dbReference>
<feature type="domain" description="Nudix hydrolase" evidence="5">
    <location>
        <begin position="5"/>
        <end position="146"/>
    </location>
</feature>
<dbReference type="Proteomes" id="UP000659223">
    <property type="component" value="Unassembled WGS sequence"/>
</dbReference>